<comment type="caution">
    <text evidence="1">The sequence shown here is derived from an EMBL/GenBank/DDBJ whole genome shotgun (WGS) entry which is preliminary data.</text>
</comment>
<proteinExistence type="predicted"/>
<gene>
    <name evidence="1" type="ORF">HNR31_001187</name>
</gene>
<sequence length="41" mass="4753">MRNQGFSEVTARANGDHYDIKTDEDSAEPIKQVLEVYLKQR</sequence>
<dbReference type="AlphaFoldDB" id="A0A7V9Z5H5"/>
<reference evidence="1 2" key="1">
    <citation type="submission" date="2020-07" db="EMBL/GenBank/DDBJ databases">
        <title>Genomic Encyclopedia of Type Strains, Phase IV (KMG-IV): sequencing the most valuable type-strain genomes for metagenomic binning, comparative biology and taxonomic classification.</title>
        <authorList>
            <person name="Goeker M."/>
        </authorList>
    </citation>
    <scope>NUCLEOTIDE SEQUENCE [LARGE SCALE GENOMIC DNA]</scope>
    <source>
        <strain evidence="1 2">DSM 15730</strain>
    </source>
</reference>
<keyword evidence="2" id="KW-1185">Reference proteome</keyword>
<evidence type="ECO:0000313" key="1">
    <source>
        <dbReference type="EMBL" id="MBA2874417.1"/>
    </source>
</evidence>
<dbReference type="Proteomes" id="UP000523087">
    <property type="component" value="Unassembled WGS sequence"/>
</dbReference>
<name>A0A7V9Z5H5_9BACL</name>
<organism evidence="1 2">
    <name type="scientific">Thermaerobacillus caldiproteolyticus</name>
    <dbReference type="NCBI Taxonomy" id="247480"/>
    <lineage>
        <taxon>Bacteria</taxon>
        <taxon>Bacillati</taxon>
        <taxon>Bacillota</taxon>
        <taxon>Bacilli</taxon>
        <taxon>Bacillales</taxon>
        <taxon>Anoxybacillaceae</taxon>
        <taxon>Thermaerobacillus</taxon>
    </lineage>
</organism>
<protein>
    <submittedName>
        <fullName evidence="1">Uncharacterized protein</fullName>
    </submittedName>
</protein>
<dbReference type="RefSeq" id="WP_258561018.1">
    <property type="nucleotide sequence ID" value="NZ_JACDUT010000003.1"/>
</dbReference>
<dbReference type="EMBL" id="JACDUT010000003">
    <property type="protein sequence ID" value="MBA2874417.1"/>
    <property type="molecule type" value="Genomic_DNA"/>
</dbReference>
<evidence type="ECO:0000313" key="2">
    <source>
        <dbReference type="Proteomes" id="UP000523087"/>
    </source>
</evidence>
<accession>A0A7V9Z5H5</accession>